<evidence type="ECO:0000256" key="3">
    <source>
        <dbReference type="ARBA" id="ARBA00023002"/>
    </source>
</evidence>
<dbReference type="InterPro" id="IPR020904">
    <property type="entry name" value="Sc_DH/Rdtase_CS"/>
</dbReference>
<comment type="similarity">
    <text evidence="1 4">Belongs to the short-chain dehydrogenases/reductases (SDR) family.</text>
</comment>
<dbReference type="PRINTS" id="PR00081">
    <property type="entry name" value="GDHRDH"/>
</dbReference>
<dbReference type="OrthoDB" id="417891at2759"/>
<evidence type="ECO:0000313" key="5">
    <source>
        <dbReference type="EMBL" id="KAF2721160.1"/>
    </source>
</evidence>
<dbReference type="GO" id="GO:0048038">
    <property type="term" value="F:quinone binding"/>
    <property type="evidence" value="ECO:0007669"/>
    <property type="project" value="TreeGrafter"/>
</dbReference>
<dbReference type="FunFam" id="3.40.50.720:FF:000173">
    <property type="entry name" value="3-oxoacyl-[acyl-carrier protein] reductase"/>
    <property type="match status" value="1"/>
</dbReference>
<dbReference type="CDD" id="cd05233">
    <property type="entry name" value="SDR_c"/>
    <property type="match status" value="1"/>
</dbReference>
<dbReference type="Proteomes" id="UP000799441">
    <property type="component" value="Unassembled WGS sequence"/>
</dbReference>
<dbReference type="SUPFAM" id="SSF51735">
    <property type="entry name" value="NAD(P)-binding Rossmann-fold domains"/>
    <property type="match status" value="1"/>
</dbReference>
<dbReference type="PANTHER" id="PTHR42760">
    <property type="entry name" value="SHORT-CHAIN DEHYDROGENASES/REDUCTASES FAMILY MEMBER"/>
    <property type="match status" value="1"/>
</dbReference>
<evidence type="ECO:0000256" key="4">
    <source>
        <dbReference type="RuleBase" id="RU000363"/>
    </source>
</evidence>
<dbReference type="PROSITE" id="PS00061">
    <property type="entry name" value="ADH_SHORT"/>
    <property type="match status" value="1"/>
</dbReference>
<dbReference type="AlphaFoldDB" id="A0A9P4Q7T9"/>
<dbReference type="GO" id="GO:0016616">
    <property type="term" value="F:oxidoreductase activity, acting on the CH-OH group of donors, NAD or NADP as acceptor"/>
    <property type="evidence" value="ECO:0007669"/>
    <property type="project" value="TreeGrafter"/>
</dbReference>
<evidence type="ECO:0000256" key="1">
    <source>
        <dbReference type="ARBA" id="ARBA00006484"/>
    </source>
</evidence>
<dbReference type="InterPro" id="IPR036291">
    <property type="entry name" value="NAD(P)-bd_dom_sf"/>
</dbReference>
<keyword evidence="2" id="KW-0521">NADP</keyword>
<dbReference type="Pfam" id="PF00106">
    <property type="entry name" value="adh_short"/>
    <property type="match status" value="1"/>
</dbReference>
<sequence length="260" mass="26840">MAAAQPPTRRKLVLVTGATGGIGKATALAFAATGDYNLALHYHTASPEHERDVLADACQAANPTDIKARFFRADLSSYADARRLHAQVQAELGDPDVLFNNAGTTGGVSAPASLADVPIDVFDATWRTNAGSAVLLAQLCLPAMEAQGWGRLVFNSSVAGFTGGAVGPHYAASKAALHGFVHWLAGNVARKGVTVNAVAPALVAGTKMVGGLDPGREGGGEIPVGRLGMPEEVAETVMWLVKCGYVTNKVIGVDGGMYPY</sequence>
<dbReference type="Gene3D" id="3.40.50.720">
    <property type="entry name" value="NAD(P)-binding Rossmann-like Domain"/>
    <property type="match status" value="1"/>
</dbReference>
<evidence type="ECO:0000256" key="2">
    <source>
        <dbReference type="ARBA" id="ARBA00022857"/>
    </source>
</evidence>
<dbReference type="InterPro" id="IPR002347">
    <property type="entry name" value="SDR_fam"/>
</dbReference>
<dbReference type="PRINTS" id="PR00080">
    <property type="entry name" value="SDRFAMILY"/>
</dbReference>
<dbReference type="PANTHER" id="PTHR42760:SF127">
    <property type="entry name" value="3-KETOACYL-ACYL CARRIER PROTEIN REDUCTASE-RELATED"/>
    <property type="match status" value="1"/>
</dbReference>
<dbReference type="GO" id="GO:0006633">
    <property type="term" value="P:fatty acid biosynthetic process"/>
    <property type="evidence" value="ECO:0007669"/>
    <property type="project" value="TreeGrafter"/>
</dbReference>
<protein>
    <submittedName>
        <fullName evidence="5">NAD(P)-binding protein</fullName>
    </submittedName>
</protein>
<reference evidence="5" key="1">
    <citation type="journal article" date="2020" name="Stud. Mycol.">
        <title>101 Dothideomycetes genomes: a test case for predicting lifestyles and emergence of pathogens.</title>
        <authorList>
            <person name="Haridas S."/>
            <person name="Albert R."/>
            <person name="Binder M."/>
            <person name="Bloem J."/>
            <person name="Labutti K."/>
            <person name="Salamov A."/>
            <person name="Andreopoulos B."/>
            <person name="Baker S."/>
            <person name="Barry K."/>
            <person name="Bills G."/>
            <person name="Bluhm B."/>
            <person name="Cannon C."/>
            <person name="Castanera R."/>
            <person name="Culley D."/>
            <person name="Daum C."/>
            <person name="Ezra D."/>
            <person name="Gonzalez J."/>
            <person name="Henrissat B."/>
            <person name="Kuo A."/>
            <person name="Liang C."/>
            <person name="Lipzen A."/>
            <person name="Lutzoni F."/>
            <person name="Magnuson J."/>
            <person name="Mondo S."/>
            <person name="Nolan M."/>
            <person name="Ohm R."/>
            <person name="Pangilinan J."/>
            <person name="Park H.-J."/>
            <person name="Ramirez L."/>
            <person name="Alfaro M."/>
            <person name="Sun H."/>
            <person name="Tritt A."/>
            <person name="Yoshinaga Y."/>
            <person name="Zwiers L.-H."/>
            <person name="Turgeon B."/>
            <person name="Goodwin S."/>
            <person name="Spatafora J."/>
            <person name="Crous P."/>
            <person name="Grigoriev I."/>
        </authorList>
    </citation>
    <scope>NUCLEOTIDE SEQUENCE</scope>
    <source>
        <strain evidence="5">CBS 116435</strain>
    </source>
</reference>
<accession>A0A9P4Q7T9</accession>
<organism evidence="5 6">
    <name type="scientific">Polychaeton citri CBS 116435</name>
    <dbReference type="NCBI Taxonomy" id="1314669"/>
    <lineage>
        <taxon>Eukaryota</taxon>
        <taxon>Fungi</taxon>
        <taxon>Dikarya</taxon>
        <taxon>Ascomycota</taxon>
        <taxon>Pezizomycotina</taxon>
        <taxon>Dothideomycetes</taxon>
        <taxon>Dothideomycetidae</taxon>
        <taxon>Capnodiales</taxon>
        <taxon>Capnodiaceae</taxon>
        <taxon>Polychaeton</taxon>
    </lineage>
</organism>
<gene>
    <name evidence="5" type="ORF">K431DRAFT_225010</name>
</gene>
<proteinExistence type="inferred from homology"/>
<keyword evidence="3" id="KW-0560">Oxidoreductase</keyword>
<comment type="caution">
    <text evidence="5">The sequence shown here is derived from an EMBL/GenBank/DDBJ whole genome shotgun (WGS) entry which is preliminary data.</text>
</comment>
<evidence type="ECO:0000313" key="6">
    <source>
        <dbReference type="Proteomes" id="UP000799441"/>
    </source>
</evidence>
<name>A0A9P4Q7T9_9PEZI</name>
<keyword evidence="6" id="KW-1185">Reference proteome</keyword>
<dbReference type="EMBL" id="MU003793">
    <property type="protein sequence ID" value="KAF2721160.1"/>
    <property type="molecule type" value="Genomic_DNA"/>
</dbReference>